<dbReference type="InterPro" id="IPR025483">
    <property type="entry name" value="Lipase_euk"/>
</dbReference>
<dbReference type="InterPro" id="IPR029058">
    <property type="entry name" value="AB_hydrolase_fold"/>
</dbReference>
<accession>A0A6J2YV07</accession>
<dbReference type="PANTHER" id="PTHR11005">
    <property type="entry name" value="LYSOSOMAL ACID LIPASE-RELATED"/>
    <property type="match status" value="1"/>
</dbReference>
<evidence type="ECO:0000256" key="1">
    <source>
        <dbReference type="ARBA" id="ARBA00010701"/>
    </source>
</evidence>
<evidence type="ECO:0000256" key="4">
    <source>
        <dbReference type="ARBA" id="ARBA00022963"/>
    </source>
</evidence>
<dbReference type="GO" id="GO:0016042">
    <property type="term" value="P:lipid catabolic process"/>
    <property type="evidence" value="ECO:0007669"/>
    <property type="project" value="UniProtKB-KW"/>
</dbReference>
<dbReference type="OrthoDB" id="9974421at2759"/>
<evidence type="ECO:0000259" key="10">
    <source>
        <dbReference type="Pfam" id="PF00561"/>
    </source>
</evidence>
<feature type="chain" id="PRO_5026692078" description="Lipase" evidence="9">
    <location>
        <begin position="20"/>
        <end position="427"/>
    </location>
</feature>
<dbReference type="Pfam" id="PF04083">
    <property type="entry name" value="Abhydro_lipase"/>
    <property type="match status" value="1"/>
</dbReference>
<comment type="similarity">
    <text evidence="1 7">Belongs to the AB hydrolase superfamily. Lipase family.</text>
</comment>
<feature type="active site" description="Nucleophile" evidence="8">
    <location>
        <position position="194"/>
    </location>
</feature>
<sequence length="427" mass="48575">MRLAFVICILCYTSDVVRSDNYAKDNNDVEKLFEFVWEALEAIAKFVPLHPDTDLNISQLLNKYGYPFEEHNVTTEDGHILTMHRIAHGRNETITEKKRPVVFMKHCVACSSMIFLYSGPENSLAMLLADQGYDVWLCNTRGNIYTSHTTLDPNKDSDYWDFSFHEKGYYDIPASVDYMLKYTKVDNFTFLGFSQGTTEGLVFTTMRPEYVEKINLMALLSPVAYMGNSSGLIPRLLSENQELIELTFGLLGIHSVPFTPLIPLLGKVFCNDASSVQDVCPLIMDFIVGFDLPQVNKTLLTVFLASSPDGISIKELYHFGQEIRSGYFRQYDYGVGNLIRYGSLEPPSYNVSKITCPVAAYYGKNDFFVATKDVEHLFQQLPNVVVSHLLEYEAFNHLDFVTAIDVKAMVYDMLFETIKKFNPPNKS</sequence>
<name>A0A6J2YV07_SITOR</name>
<dbReference type="FunFam" id="3.40.50.1820:FF:000057">
    <property type="entry name" value="Lipase"/>
    <property type="match status" value="1"/>
</dbReference>
<evidence type="ECO:0000256" key="6">
    <source>
        <dbReference type="ARBA" id="ARBA00023180"/>
    </source>
</evidence>
<evidence type="ECO:0000313" key="12">
    <source>
        <dbReference type="Proteomes" id="UP000504635"/>
    </source>
</evidence>
<dbReference type="PIRSF" id="PIRSF000862">
    <property type="entry name" value="Steryl_ester_lip"/>
    <property type="match status" value="1"/>
</dbReference>
<evidence type="ECO:0000259" key="11">
    <source>
        <dbReference type="Pfam" id="PF04083"/>
    </source>
</evidence>
<dbReference type="SUPFAM" id="SSF53474">
    <property type="entry name" value="alpha/beta-Hydrolases"/>
    <property type="match status" value="1"/>
</dbReference>
<feature type="domain" description="Partial AB-hydrolase lipase" evidence="11">
    <location>
        <begin position="57"/>
        <end position="118"/>
    </location>
</feature>
<evidence type="ECO:0000256" key="2">
    <source>
        <dbReference type="ARBA" id="ARBA00022729"/>
    </source>
</evidence>
<dbReference type="RefSeq" id="XP_030767117.1">
    <property type="nucleotide sequence ID" value="XM_030911257.1"/>
</dbReference>
<dbReference type="Proteomes" id="UP000504635">
    <property type="component" value="Unplaced"/>
</dbReference>
<feature type="active site" description="Charge relay system" evidence="8">
    <location>
        <position position="366"/>
    </location>
</feature>
<dbReference type="InParanoid" id="A0A6J2YV07"/>
<feature type="domain" description="AB hydrolase-1" evidence="10">
    <location>
        <begin position="124"/>
        <end position="219"/>
    </location>
</feature>
<dbReference type="Gene3D" id="3.40.50.1820">
    <property type="entry name" value="alpha/beta hydrolase"/>
    <property type="match status" value="1"/>
</dbReference>
<keyword evidence="3 7" id="KW-0378">Hydrolase</keyword>
<keyword evidence="4 7" id="KW-0442">Lipid degradation</keyword>
<proteinExistence type="inferred from homology"/>
<evidence type="ECO:0000256" key="3">
    <source>
        <dbReference type="ARBA" id="ARBA00022801"/>
    </source>
</evidence>
<feature type="signal peptide" evidence="9">
    <location>
        <begin position="1"/>
        <end position="19"/>
    </location>
</feature>
<feature type="active site" description="Charge relay system" evidence="8">
    <location>
        <position position="397"/>
    </location>
</feature>
<evidence type="ECO:0000313" key="13">
    <source>
        <dbReference type="RefSeq" id="XP_030767117.1"/>
    </source>
</evidence>
<protein>
    <recommendedName>
        <fullName evidence="7">Lipase</fullName>
    </recommendedName>
</protein>
<evidence type="ECO:0000256" key="5">
    <source>
        <dbReference type="ARBA" id="ARBA00023098"/>
    </source>
</evidence>
<dbReference type="InterPro" id="IPR000073">
    <property type="entry name" value="AB_hydrolase_1"/>
</dbReference>
<keyword evidence="5" id="KW-0443">Lipid metabolism</keyword>
<dbReference type="InterPro" id="IPR006693">
    <property type="entry name" value="AB_hydrolase_lipase"/>
</dbReference>
<organism evidence="12 13">
    <name type="scientific">Sitophilus oryzae</name>
    <name type="common">Rice weevil</name>
    <name type="synonym">Curculio oryzae</name>
    <dbReference type="NCBI Taxonomy" id="7048"/>
    <lineage>
        <taxon>Eukaryota</taxon>
        <taxon>Metazoa</taxon>
        <taxon>Ecdysozoa</taxon>
        <taxon>Arthropoda</taxon>
        <taxon>Hexapoda</taxon>
        <taxon>Insecta</taxon>
        <taxon>Pterygota</taxon>
        <taxon>Neoptera</taxon>
        <taxon>Endopterygota</taxon>
        <taxon>Coleoptera</taxon>
        <taxon>Polyphaga</taxon>
        <taxon>Cucujiformia</taxon>
        <taxon>Curculionidae</taxon>
        <taxon>Dryophthorinae</taxon>
        <taxon>Sitophilus</taxon>
    </lineage>
</organism>
<gene>
    <name evidence="13" type="primary">LOC115890904</name>
</gene>
<dbReference type="GO" id="GO:0016788">
    <property type="term" value="F:hydrolase activity, acting on ester bonds"/>
    <property type="evidence" value="ECO:0007669"/>
    <property type="project" value="InterPro"/>
</dbReference>
<reference evidence="13" key="1">
    <citation type="submission" date="2025-08" db="UniProtKB">
        <authorList>
            <consortium name="RefSeq"/>
        </authorList>
    </citation>
    <scope>IDENTIFICATION</scope>
    <source>
        <tissue evidence="13">Gonads</tissue>
    </source>
</reference>
<keyword evidence="12" id="KW-1185">Reference proteome</keyword>
<evidence type="ECO:0000256" key="9">
    <source>
        <dbReference type="SAM" id="SignalP"/>
    </source>
</evidence>
<dbReference type="KEGG" id="soy:115890904"/>
<dbReference type="AlphaFoldDB" id="A0A6J2YV07"/>
<keyword evidence="6" id="KW-0325">Glycoprotein</keyword>
<keyword evidence="2 9" id="KW-0732">Signal</keyword>
<dbReference type="GeneID" id="115890904"/>
<evidence type="ECO:0000256" key="8">
    <source>
        <dbReference type="PIRSR" id="PIRSR000862-1"/>
    </source>
</evidence>
<evidence type="ECO:0000256" key="7">
    <source>
        <dbReference type="PIRNR" id="PIRNR000862"/>
    </source>
</evidence>
<dbReference type="Pfam" id="PF00561">
    <property type="entry name" value="Abhydrolase_1"/>
    <property type="match status" value="1"/>
</dbReference>